<dbReference type="CDD" id="cd00038">
    <property type="entry name" value="CAP_ED"/>
    <property type="match status" value="1"/>
</dbReference>
<keyword evidence="3" id="KW-0804">Transcription</keyword>
<keyword evidence="1" id="KW-0805">Transcription regulation</keyword>
<dbReference type="PROSITE" id="PS51063">
    <property type="entry name" value="HTH_CRP_2"/>
    <property type="match status" value="1"/>
</dbReference>
<dbReference type="Pfam" id="PF13545">
    <property type="entry name" value="HTH_Crp_2"/>
    <property type="match status" value="1"/>
</dbReference>
<protein>
    <submittedName>
        <fullName evidence="6">Fumarate and nitrate reduction regulatory protein</fullName>
    </submittedName>
</protein>
<evidence type="ECO:0000256" key="2">
    <source>
        <dbReference type="ARBA" id="ARBA00023125"/>
    </source>
</evidence>
<gene>
    <name evidence="6" type="ORF">MIZ03_2076</name>
</gene>
<dbReference type="SUPFAM" id="SSF46785">
    <property type="entry name" value="Winged helix' DNA-binding domain"/>
    <property type="match status" value="1"/>
</dbReference>
<dbReference type="SMART" id="SM00419">
    <property type="entry name" value="HTH_CRP"/>
    <property type="match status" value="1"/>
</dbReference>
<reference evidence="6 7" key="1">
    <citation type="journal article" date="2021" name="Microbiol. Spectr.">
        <title>A Single Bacterium Capable of Oxidation and Reduction of Iron at Circumneutral pH.</title>
        <authorList>
            <person name="Kato S."/>
            <person name="Ohkuma M."/>
        </authorList>
    </citation>
    <scope>NUCLEOTIDE SEQUENCE [LARGE SCALE GENOMIC DNA]</scope>
    <source>
        <strain evidence="6 7">MIZ03</strain>
    </source>
</reference>
<evidence type="ECO:0000256" key="3">
    <source>
        <dbReference type="ARBA" id="ARBA00023163"/>
    </source>
</evidence>
<dbReference type="PANTHER" id="PTHR24567">
    <property type="entry name" value="CRP FAMILY TRANSCRIPTIONAL REGULATORY PROTEIN"/>
    <property type="match status" value="1"/>
</dbReference>
<dbReference type="SMART" id="SM00100">
    <property type="entry name" value="cNMP"/>
    <property type="match status" value="1"/>
</dbReference>
<dbReference type="Pfam" id="PF00027">
    <property type="entry name" value="cNMP_binding"/>
    <property type="match status" value="1"/>
</dbReference>
<evidence type="ECO:0000256" key="1">
    <source>
        <dbReference type="ARBA" id="ARBA00023015"/>
    </source>
</evidence>
<dbReference type="EMBL" id="AP024238">
    <property type="protein sequence ID" value="BCO27188.1"/>
    <property type="molecule type" value="Genomic_DNA"/>
</dbReference>
<accession>A0ABM7MM48</accession>
<feature type="domain" description="HTH crp-type" evidence="5">
    <location>
        <begin position="159"/>
        <end position="229"/>
    </location>
</feature>
<keyword evidence="2" id="KW-0238">DNA-binding</keyword>
<feature type="domain" description="Cyclic nucleotide-binding" evidence="4">
    <location>
        <begin position="26"/>
        <end position="95"/>
    </location>
</feature>
<dbReference type="PROSITE" id="PS50042">
    <property type="entry name" value="CNMP_BINDING_3"/>
    <property type="match status" value="1"/>
</dbReference>
<evidence type="ECO:0000313" key="7">
    <source>
        <dbReference type="Proteomes" id="UP000824366"/>
    </source>
</evidence>
<organism evidence="6 7">
    <name type="scientific">Rhodoferax lithotrophicus</name>
    <dbReference type="NCBI Taxonomy" id="2798804"/>
    <lineage>
        <taxon>Bacteria</taxon>
        <taxon>Pseudomonadati</taxon>
        <taxon>Pseudomonadota</taxon>
        <taxon>Betaproteobacteria</taxon>
        <taxon>Burkholderiales</taxon>
        <taxon>Comamonadaceae</taxon>
        <taxon>Rhodoferax</taxon>
    </lineage>
</organism>
<proteinExistence type="predicted"/>
<sequence>MIPVKTESAWRGISDCRHCGIREMVLFADLNEHDFAHIHAPIDDLEYPHGASLYAEGNQAQGIFTLRSGMVKLVRNTLDGRPRIVRVLRPGDVIGLEVLSNTHYDNDAIALSPITVCRIPLEVVQKLAASSPRLLAQLMHKWQHTLKDADDWLADMNFGSARQRVANLVLKMRSSSNHEISVLFSREDMGAMLDLKLETVSREIGRWEREGVIEPMDKQRRIYRVHQPERLLGL</sequence>
<dbReference type="InterPro" id="IPR000595">
    <property type="entry name" value="cNMP-bd_dom"/>
</dbReference>
<dbReference type="InterPro" id="IPR014710">
    <property type="entry name" value="RmlC-like_jellyroll"/>
</dbReference>
<dbReference type="InterPro" id="IPR018490">
    <property type="entry name" value="cNMP-bd_dom_sf"/>
</dbReference>
<dbReference type="InterPro" id="IPR036388">
    <property type="entry name" value="WH-like_DNA-bd_sf"/>
</dbReference>
<dbReference type="InterPro" id="IPR036390">
    <property type="entry name" value="WH_DNA-bd_sf"/>
</dbReference>
<evidence type="ECO:0000313" key="6">
    <source>
        <dbReference type="EMBL" id="BCO27188.1"/>
    </source>
</evidence>
<dbReference type="SUPFAM" id="SSF51206">
    <property type="entry name" value="cAMP-binding domain-like"/>
    <property type="match status" value="1"/>
</dbReference>
<dbReference type="RefSeq" id="WP_223911836.1">
    <property type="nucleotide sequence ID" value="NZ_AP024238.1"/>
</dbReference>
<dbReference type="Proteomes" id="UP000824366">
    <property type="component" value="Chromosome"/>
</dbReference>
<keyword evidence="7" id="KW-1185">Reference proteome</keyword>
<name>A0ABM7MM48_9BURK</name>
<evidence type="ECO:0000259" key="4">
    <source>
        <dbReference type="PROSITE" id="PS50042"/>
    </source>
</evidence>
<dbReference type="InterPro" id="IPR012318">
    <property type="entry name" value="HTH_CRP"/>
</dbReference>
<dbReference type="Gene3D" id="1.10.10.10">
    <property type="entry name" value="Winged helix-like DNA-binding domain superfamily/Winged helix DNA-binding domain"/>
    <property type="match status" value="1"/>
</dbReference>
<dbReference type="Gene3D" id="2.60.120.10">
    <property type="entry name" value="Jelly Rolls"/>
    <property type="match status" value="1"/>
</dbReference>
<dbReference type="InterPro" id="IPR050397">
    <property type="entry name" value="Env_Response_Regulators"/>
</dbReference>
<evidence type="ECO:0000259" key="5">
    <source>
        <dbReference type="PROSITE" id="PS51063"/>
    </source>
</evidence>
<dbReference type="PANTHER" id="PTHR24567:SF28">
    <property type="entry name" value="LISTERIOLYSIN REGULATORY PROTEIN"/>
    <property type="match status" value="1"/>
</dbReference>